<dbReference type="Pfam" id="PF00702">
    <property type="entry name" value="Hydrolase"/>
    <property type="match status" value="1"/>
</dbReference>
<dbReference type="InterPro" id="IPR023198">
    <property type="entry name" value="PGP-like_dom2"/>
</dbReference>
<comment type="cofactor">
    <cofactor evidence="4">
        <name>Mg(2+)</name>
        <dbReference type="ChEBI" id="CHEBI:18420"/>
    </cofactor>
    <text evidence="4">Binds 1 Mg(2+) ion per subunit.</text>
</comment>
<evidence type="ECO:0000256" key="4">
    <source>
        <dbReference type="HAMAP-Rule" id="MF_01375"/>
    </source>
</evidence>
<dbReference type="InterPro" id="IPR023214">
    <property type="entry name" value="HAD_sf"/>
</dbReference>
<feature type="active site" description="Schiff-base intermediate with substrate" evidence="4">
    <location>
        <position position="52"/>
    </location>
</feature>
<sequence length="272" mass="30701">MTNNIKGIIFDWAGTTVDYGCFAPVQVFREVFYNRNVEITYEEARAPMGLLKIDHIRAICDMDRVKEEWISVHGKAPTKKDVERLYEDFEPMLFSILEHYAEPLPHVLDTMNSLRNAGIAIGSTTGYTEEMMHVIAREAQHQGYEPDHIVTSTEAPAGRPYPWMCYMNAMRMNVYPMKQMIKVGDTVTDIKEGLNAGMWSVATILGSSTLGLSKESVETMEPDNLSERVEAARKKLYDAGAHFVLDDISELPALIDHINKKLNEGEHTALLS</sequence>
<evidence type="ECO:0000313" key="6">
    <source>
        <dbReference type="Proteomes" id="UP001589836"/>
    </source>
</evidence>
<feature type="binding site" evidence="4">
    <location>
        <position position="11"/>
    </location>
    <ligand>
        <name>Mg(2+)</name>
        <dbReference type="ChEBI" id="CHEBI:18420"/>
    </ligand>
</feature>
<keyword evidence="6" id="KW-1185">Reference proteome</keyword>
<comment type="similarity">
    <text evidence="4">Belongs to the HAD-like hydrolase superfamily. PhnX family.</text>
</comment>
<dbReference type="PANTHER" id="PTHR43434:SF19">
    <property type="entry name" value="PHOSPHONOACETALDEHYDE HYDROLASE"/>
    <property type="match status" value="1"/>
</dbReference>
<dbReference type="RefSeq" id="WP_377349847.1">
    <property type="nucleotide sequence ID" value="NZ_JBHLTP010000013.1"/>
</dbReference>
<keyword evidence="2 4" id="KW-0460">Magnesium</keyword>
<dbReference type="SFLD" id="SFLDG01135">
    <property type="entry name" value="C1.5.6:_HAD__Beta-PGM__Phospha"/>
    <property type="match status" value="1"/>
</dbReference>
<proteinExistence type="inferred from homology"/>
<keyword evidence="3 4" id="KW-0704">Schiff base</keyword>
<dbReference type="SFLD" id="SFLDS00003">
    <property type="entry name" value="Haloacid_Dehalogenase"/>
    <property type="match status" value="1"/>
</dbReference>
<name>A0ABV6LRN7_9BACI</name>
<dbReference type="PANTHER" id="PTHR43434">
    <property type="entry name" value="PHOSPHOGLYCOLATE PHOSPHATASE"/>
    <property type="match status" value="1"/>
</dbReference>
<evidence type="ECO:0000313" key="5">
    <source>
        <dbReference type="EMBL" id="MFC0525070.1"/>
    </source>
</evidence>
<evidence type="ECO:0000256" key="3">
    <source>
        <dbReference type="ARBA" id="ARBA00023270"/>
    </source>
</evidence>
<dbReference type="InterPro" id="IPR050155">
    <property type="entry name" value="HAD-like_hydrolase_sf"/>
</dbReference>
<gene>
    <name evidence="4 5" type="primary">phnX</name>
    <name evidence="5" type="ORF">ACFFGV_15930</name>
</gene>
<comment type="function">
    <text evidence="4">Involved in phosphonate degradation.</text>
</comment>
<dbReference type="HAMAP" id="MF_01375">
    <property type="entry name" value="PhnX"/>
    <property type="match status" value="1"/>
</dbReference>
<dbReference type="Gene3D" id="3.40.50.1000">
    <property type="entry name" value="HAD superfamily/HAD-like"/>
    <property type="match status" value="1"/>
</dbReference>
<dbReference type="Gene3D" id="1.10.150.240">
    <property type="entry name" value="Putative phosphatase, domain 2"/>
    <property type="match status" value="1"/>
</dbReference>
<protein>
    <recommendedName>
        <fullName evidence="4">Phosphonoacetaldehyde hydrolase</fullName>
        <shortName evidence="4">Phosphonatase</shortName>
        <ecNumber evidence="4">3.11.1.1</ecNumber>
    </recommendedName>
    <alternativeName>
        <fullName evidence="4">Phosphonoacetaldehyde phosphonohydrolase</fullName>
    </alternativeName>
</protein>
<dbReference type="NCBIfam" id="TIGR01422">
    <property type="entry name" value="phosphonatase"/>
    <property type="match status" value="1"/>
</dbReference>
<dbReference type="Proteomes" id="UP001589836">
    <property type="component" value="Unassembled WGS sequence"/>
</dbReference>
<dbReference type="GO" id="GO:0050194">
    <property type="term" value="F:phosphonoacetaldehyde hydrolase activity"/>
    <property type="evidence" value="ECO:0007669"/>
    <property type="project" value="UniProtKB-EC"/>
</dbReference>
<evidence type="ECO:0000256" key="1">
    <source>
        <dbReference type="ARBA" id="ARBA00022801"/>
    </source>
</evidence>
<feature type="binding site" evidence="4">
    <location>
        <position position="185"/>
    </location>
    <ligand>
        <name>Mg(2+)</name>
        <dbReference type="ChEBI" id="CHEBI:18420"/>
    </ligand>
</feature>
<dbReference type="CDD" id="cd02586">
    <property type="entry name" value="HAD_PHN"/>
    <property type="match status" value="1"/>
</dbReference>
<comment type="subunit">
    <text evidence="4">Homodimer.</text>
</comment>
<dbReference type="SFLD" id="SFLDG01129">
    <property type="entry name" value="C1.5:_HAD__Beta-PGM__Phosphata"/>
    <property type="match status" value="1"/>
</dbReference>
<dbReference type="SUPFAM" id="SSF56784">
    <property type="entry name" value="HAD-like"/>
    <property type="match status" value="1"/>
</dbReference>
<comment type="catalytic activity">
    <reaction evidence="4">
        <text>phosphonoacetaldehyde + H2O = acetaldehyde + phosphate + H(+)</text>
        <dbReference type="Rhea" id="RHEA:18905"/>
        <dbReference type="ChEBI" id="CHEBI:15343"/>
        <dbReference type="ChEBI" id="CHEBI:15377"/>
        <dbReference type="ChEBI" id="CHEBI:15378"/>
        <dbReference type="ChEBI" id="CHEBI:43474"/>
        <dbReference type="ChEBI" id="CHEBI:58383"/>
        <dbReference type="EC" id="3.11.1.1"/>
    </reaction>
</comment>
<dbReference type="EC" id="3.11.1.1" evidence="4"/>
<feature type="binding site" evidence="4">
    <location>
        <position position="13"/>
    </location>
    <ligand>
        <name>Mg(2+)</name>
        <dbReference type="ChEBI" id="CHEBI:18420"/>
    </ligand>
</feature>
<feature type="active site" description="Nucleophile" evidence="4">
    <location>
        <position position="11"/>
    </location>
</feature>
<accession>A0ABV6LRN7</accession>
<dbReference type="EMBL" id="JBHLTP010000013">
    <property type="protein sequence ID" value="MFC0525070.1"/>
    <property type="molecule type" value="Genomic_DNA"/>
</dbReference>
<comment type="caution">
    <text evidence="5">The sequence shown here is derived from an EMBL/GenBank/DDBJ whole genome shotgun (WGS) entry which is preliminary data.</text>
</comment>
<keyword evidence="4" id="KW-0479">Metal-binding</keyword>
<keyword evidence="1 4" id="KW-0378">Hydrolase</keyword>
<dbReference type="InterPro" id="IPR006323">
    <property type="entry name" value="Phosphonoacetald_hydro"/>
</dbReference>
<evidence type="ECO:0000256" key="2">
    <source>
        <dbReference type="ARBA" id="ARBA00022842"/>
    </source>
</evidence>
<reference evidence="5 6" key="1">
    <citation type="submission" date="2024-09" db="EMBL/GenBank/DDBJ databases">
        <authorList>
            <person name="Sun Q."/>
            <person name="Mori K."/>
        </authorList>
    </citation>
    <scope>NUCLEOTIDE SEQUENCE [LARGE SCALE GENOMIC DNA]</scope>
    <source>
        <strain evidence="5 6">NCAIM B.02529</strain>
    </source>
</reference>
<organism evidence="5 6">
    <name type="scientific">Pontibacillus salicampi</name>
    <dbReference type="NCBI Taxonomy" id="1449801"/>
    <lineage>
        <taxon>Bacteria</taxon>
        <taxon>Bacillati</taxon>
        <taxon>Bacillota</taxon>
        <taxon>Bacilli</taxon>
        <taxon>Bacillales</taxon>
        <taxon>Bacillaceae</taxon>
        <taxon>Pontibacillus</taxon>
    </lineage>
</organism>
<dbReference type="InterPro" id="IPR036412">
    <property type="entry name" value="HAD-like_sf"/>
</dbReference>